<evidence type="ECO:0000313" key="1">
    <source>
        <dbReference type="EMBL" id="HIX50772.1"/>
    </source>
</evidence>
<reference evidence="1" key="2">
    <citation type="submission" date="2021-04" db="EMBL/GenBank/DDBJ databases">
        <authorList>
            <person name="Gilroy R."/>
        </authorList>
    </citation>
    <scope>NUCLEOTIDE SEQUENCE</scope>
    <source>
        <strain evidence="1">2189</strain>
    </source>
</reference>
<protein>
    <submittedName>
        <fullName evidence="1">Uncharacterized protein</fullName>
    </submittedName>
</protein>
<proteinExistence type="predicted"/>
<comment type="caution">
    <text evidence="1">The sequence shown here is derived from an EMBL/GenBank/DDBJ whole genome shotgun (WGS) entry which is preliminary data.</text>
</comment>
<name>A0A9D1W1W4_9FIRM</name>
<reference evidence="1" key="1">
    <citation type="journal article" date="2021" name="PeerJ">
        <title>Extensive microbial diversity within the chicken gut microbiome revealed by metagenomics and culture.</title>
        <authorList>
            <person name="Gilroy R."/>
            <person name="Ravi A."/>
            <person name="Getino M."/>
            <person name="Pursley I."/>
            <person name="Horton D.L."/>
            <person name="Alikhan N.F."/>
            <person name="Baker D."/>
            <person name="Gharbi K."/>
            <person name="Hall N."/>
            <person name="Watson M."/>
            <person name="Adriaenssens E.M."/>
            <person name="Foster-Nyarko E."/>
            <person name="Jarju S."/>
            <person name="Secka A."/>
            <person name="Antonio M."/>
            <person name="Oren A."/>
            <person name="Chaudhuri R.R."/>
            <person name="La Ragione R."/>
            <person name="Hildebrand F."/>
            <person name="Pallen M.J."/>
        </authorList>
    </citation>
    <scope>NUCLEOTIDE SEQUENCE</scope>
    <source>
        <strain evidence="1">2189</strain>
    </source>
</reference>
<gene>
    <name evidence="1" type="ORF">H9851_05760</name>
</gene>
<dbReference type="AlphaFoldDB" id="A0A9D1W1W4"/>
<dbReference type="Proteomes" id="UP000886847">
    <property type="component" value="Unassembled WGS sequence"/>
</dbReference>
<accession>A0A9D1W1W4</accession>
<dbReference type="EMBL" id="DXEW01000029">
    <property type="protein sequence ID" value="HIX50772.1"/>
    <property type="molecule type" value="Genomic_DNA"/>
</dbReference>
<sequence length="231" mass="25430">MEQMVFSEAEAGCRYIAYIAGALANARGVCAEICAADGRIYLRARGEGLAAAEKAACERAAEVLGIGYKYAALSRLVRPAGLGREEREILLAAMIAADFPPERRYILARLQTGGERAVDGVYRFRLQTLRKKWESVAACVPAVFTRGRLEEFMRYLLGGSRGKVFVKKDGVYDSRCRKLRRACLIGSDPRLDTLREIVLSGAGKVECLAPPCAAEENFLRRYYAGRVGFSS</sequence>
<evidence type="ECO:0000313" key="2">
    <source>
        <dbReference type="Proteomes" id="UP000886847"/>
    </source>
</evidence>
<organism evidence="1 2">
    <name type="scientific">Candidatus Borkfalkia faecavium</name>
    <dbReference type="NCBI Taxonomy" id="2838508"/>
    <lineage>
        <taxon>Bacteria</taxon>
        <taxon>Bacillati</taxon>
        <taxon>Bacillota</taxon>
        <taxon>Clostridia</taxon>
        <taxon>Christensenellales</taxon>
        <taxon>Christensenellaceae</taxon>
        <taxon>Candidatus Borkfalkia</taxon>
    </lineage>
</organism>